<dbReference type="EMBL" id="BBWU01000021">
    <property type="protein sequence ID" value="GAO38903.1"/>
    <property type="molecule type" value="Genomic_DNA"/>
</dbReference>
<comment type="similarity">
    <text evidence="1">Belongs to the short-chain dehydrogenases/reductases (SDR) family.</text>
</comment>
<dbReference type="InterPro" id="IPR036291">
    <property type="entry name" value="NAD(P)-bd_dom_sf"/>
</dbReference>
<gene>
    <name evidence="2" type="ORF">SCH01S_21_00900</name>
</gene>
<evidence type="ECO:0000313" key="2">
    <source>
        <dbReference type="EMBL" id="GAO38903.1"/>
    </source>
</evidence>
<protein>
    <submittedName>
        <fullName evidence="2">Putative 3-oxoacyl-[acyl-carrier-protein] reductase</fullName>
    </submittedName>
</protein>
<keyword evidence="3" id="KW-1185">Reference proteome</keyword>
<dbReference type="PROSITE" id="PS00061">
    <property type="entry name" value="ADH_SHORT"/>
    <property type="match status" value="1"/>
</dbReference>
<name>A0A0E9MN35_9SPHN</name>
<dbReference type="Pfam" id="PF13561">
    <property type="entry name" value="adh_short_C2"/>
    <property type="match status" value="1"/>
</dbReference>
<organism evidence="2 3">
    <name type="scientific">Sphingomonas changbaiensis NBRC 104936</name>
    <dbReference type="NCBI Taxonomy" id="1219043"/>
    <lineage>
        <taxon>Bacteria</taxon>
        <taxon>Pseudomonadati</taxon>
        <taxon>Pseudomonadota</taxon>
        <taxon>Alphaproteobacteria</taxon>
        <taxon>Sphingomonadales</taxon>
        <taxon>Sphingomonadaceae</taxon>
        <taxon>Sphingomonas</taxon>
    </lineage>
</organism>
<evidence type="ECO:0000313" key="3">
    <source>
        <dbReference type="Proteomes" id="UP000033202"/>
    </source>
</evidence>
<dbReference type="PANTHER" id="PTHR42879">
    <property type="entry name" value="3-OXOACYL-(ACYL-CARRIER-PROTEIN) REDUCTASE"/>
    <property type="match status" value="1"/>
</dbReference>
<accession>A0A0E9MN35</accession>
<dbReference type="FunFam" id="3.40.50.720:FF:000084">
    <property type="entry name" value="Short-chain dehydrogenase reductase"/>
    <property type="match status" value="1"/>
</dbReference>
<dbReference type="AlphaFoldDB" id="A0A0E9MN35"/>
<dbReference type="PRINTS" id="PR00081">
    <property type="entry name" value="GDHRDH"/>
</dbReference>
<dbReference type="PRINTS" id="PR00080">
    <property type="entry name" value="SDRFAMILY"/>
</dbReference>
<reference evidence="2 3" key="1">
    <citation type="submission" date="2015-04" db="EMBL/GenBank/DDBJ databases">
        <title>Whole genome shotgun sequence of Sphingomonas changbaiensis NBRC 104936.</title>
        <authorList>
            <person name="Katano-Makiyama Y."/>
            <person name="Hosoyama A."/>
            <person name="Hashimoto M."/>
            <person name="Noguchi M."/>
            <person name="Tsuchikane K."/>
            <person name="Ohji S."/>
            <person name="Yamazoe A."/>
            <person name="Ichikawa N."/>
            <person name="Kimura A."/>
            <person name="Fujita N."/>
        </authorList>
    </citation>
    <scope>NUCLEOTIDE SEQUENCE [LARGE SCALE GENOMIC DNA]</scope>
    <source>
        <strain evidence="2 3">NBRC 104936</strain>
    </source>
</reference>
<dbReference type="InterPro" id="IPR020904">
    <property type="entry name" value="Sc_DH/Rdtase_CS"/>
</dbReference>
<dbReference type="GO" id="GO:0032787">
    <property type="term" value="P:monocarboxylic acid metabolic process"/>
    <property type="evidence" value="ECO:0007669"/>
    <property type="project" value="UniProtKB-ARBA"/>
</dbReference>
<dbReference type="PANTHER" id="PTHR42879:SF2">
    <property type="entry name" value="3-OXOACYL-[ACYL-CARRIER-PROTEIN] REDUCTASE FABG"/>
    <property type="match status" value="1"/>
</dbReference>
<dbReference type="Proteomes" id="UP000033202">
    <property type="component" value="Unassembled WGS sequence"/>
</dbReference>
<proteinExistence type="inferred from homology"/>
<dbReference type="SUPFAM" id="SSF51735">
    <property type="entry name" value="NAD(P)-binding Rossmann-fold domains"/>
    <property type="match status" value="1"/>
</dbReference>
<sequence>MLVTGGGSGIGLAIARGFADAGHDVWVAGRNRASLEASGFAHVELDVCDGAAVERAIASVPPVDVFVANAGGAVTAPLLKMAPADWDQMIALNLTSVWLCARAAIPPMVERGWGRFIAIGSTAAIKGYAYAGAYAAAKHGALGMVRSLALELARTGVTANAICPGYTDTPMLREAMDRVTAKTGRTDTEASFAKANPMGRLIAPEEVAAAALWLASDAAAGVNGQAIPIDGGESA</sequence>
<dbReference type="InterPro" id="IPR002347">
    <property type="entry name" value="SDR_fam"/>
</dbReference>
<evidence type="ECO:0000256" key="1">
    <source>
        <dbReference type="ARBA" id="ARBA00006484"/>
    </source>
</evidence>
<dbReference type="Gene3D" id="3.40.50.720">
    <property type="entry name" value="NAD(P)-binding Rossmann-like Domain"/>
    <property type="match status" value="1"/>
</dbReference>
<comment type="caution">
    <text evidence="2">The sequence shown here is derived from an EMBL/GenBank/DDBJ whole genome shotgun (WGS) entry which is preliminary data.</text>
</comment>
<dbReference type="InterPro" id="IPR050259">
    <property type="entry name" value="SDR"/>
</dbReference>
<dbReference type="STRING" id="1219043.SCH01S_21_00900"/>